<dbReference type="GO" id="GO:0015031">
    <property type="term" value="P:protein transport"/>
    <property type="evidence" value="ECO:0007669"/>
    <property type="project" value="UniProtKB-KW"/>
</dbReference>
<evidence type="ECO:0008006" key="12">
    <source>
        <dbReference type="Google" id="ProtNLM"/>
    </source>
</evidence>
<dbReference type="Proteomes" id="UP000054248">
    <property type="component" value="Unassembled WGS sequence"/>
</dbReference>
<keyword evidence="4 9" id="KW-0812">Transmembrane</keyword>
<dbReference type="HOGENOM" id="CLU_004965_1_1_1"/>
<feature type="transmembrane region" description="Helical" evidence="9">
    <location>
        <begin position="660"/>
        <end position="684"/>
    </location>
</feature>
<evidence type="ECO:0000256" key="2">
    <source>
        <dbReference type="ARBA" id="ARBA00008807"/>
    </source>
</evidence>
<sequence length="709" mass="79114">MTDQDSPYPEVRVCVSNTDDPDMPVLTFRVWAIGLPICLVVSCINAYSLLRPGGPFVASYAVILITYPIGKTLAWALPIRSWTLPNALPLIGGKEFSFNPCPFNIKEHALISVMFIASNSSPYALQCVLVIRQQYGISIGFPLALCFELASRLLGLSMVVMGQKLVVERASAIWPTILVYPTLLNTLHAELEAVHAPTIPRRRFFVIGFAIAFAYNFLPGFLFTGLSYFSFICWIWPGNAIVNQLFGSLTGLSMSILSFDWNQVITVYEPFFVPWWSQANVALGFILSCWVIAPAIYYNDVWKSGHFPISSSGAFDRFAQPYNLSRVLTSDLKFNATGYAEYSPLYLTATFSVLYLAAFAVMPALFIHFVLQYGRKLLEIILNHTNQDEDIHARLMRHYKPVPIWWYGAIFCLSFAMSIVSIKVQDIETPVWMLLLALLLAAMSYLPLAFVLARSGQALSLNLMAEVIPGALLPGKPLANMVSKVYSVQTVGVALFLSGTFKLGHYLKLPPRTVFIVIVVAVSTCCCAQVGLYWWLLSTVPDLCNPGQSNHLTCPYAQTFYTASIIWGTIGPRRQFGRGGVHNLELYGLVIGTLLPWPFWLLHRRNPASWARLVNVPIILYGSAYVPSWGCLPYTSSALVGFISQYLLKRWNFRWWAKYNYVLGAALDAGTSLSTLVITGALIIPKGGRLSPAWWGNNVWKKSKRDFPT</sequence>
<accession>A0A0C3QA81</accession>
<keyword evidence="8 9" id="KW-0472">Membrane</keyword>
<reference evidence="11" key="2">
    <citation type="submission" date="2015-01" db="EMBL/GenBank/DDBJ databases">
        <title>Evolutionary Origins and Diversification of the Mycorrhizal Mutualists.</title>
        <authorList>
            <consortium name="DOE Joint Genome Institute"/>
            <consortium name="Mycorrhizal Genomics Consortium"/>
            <person name="Kohler A."/>
            <person name="Kuo A."/>
            <person name="Nagy L.G."/>
            <person name="Floudas D."/>
            <person name="Copeland A."/>
            <person name="Barry K.W."/>
            <person name="Cichocki N."/>
            <person name="Veneault-Fourrey C."/>
            <person name="LaButti K."/>
            <person name="Lindquist E.A."/>
            <person name="Lipzen A."/>
            <person name="Lundell T."/>
            <person name="Morin E."/>
            <person name="Murat C."/>
            <person name="Riley R."/>
            <person name="Ohm R."/>
            <person name="Sun H."/>
            <person name="Tunlid A."/>
            <person name="Henrissat B."/>
            <person name="Grigoriev I.V."/>
            <person name="Hibbett D.S."/>
            <person name="Martin F."/>
        </authorList>
    </citation>
    <scope>NUCLEOTIDE SEQUENCE [LARGE SCALE GENOMIC DNA]</scope>
    <source>
        <strain evidence="11">MUT 4182</strain>
    </source>
</reference>
<feature type="transmembrane region" description="Helical" evidence="9">
    <location>
        <begin position="404"/>
        <end position="424"/>
    </location>
</feature>
<evidence type="ECO:0000256" key="8">
    <source>
        <dbReference type="ARBA" id="ARBA00023136"/>
    </source>
</evidence>
<keyword evidence="11" id="KW-1185">Reference proteome</keyword>
<dbReference type="InterPro" id="IPR004813">
    <property type="entry name" value="OPT"/>
</dbReference>
<keyword evidence="6" id="KW-0653">Protein transport</keyword>
<evidence type="ECO:0000313" key="11">
    <source>
        <dbReference type="Proteomes" id="UP000054248"/>
    </source>
</evidence>
<feature type="transmembrane region" description="Helical" evidence="9">
    <location>
        <begin position="30"/>
        <end position="50"/>
    </location>
</feature>
<comment type="similarity">
    <text evidence="2">Belongs to the oligopeptide OPT transporter family.</text>
</comment>
<evidence type="ECO:0000256" key="3">
    <source>
        <dbReference type="ARBA" id="ARBA00022448"/>
    </source>
</evidence>
<keyword evidence="5" id="KW-0571">Peptide transport</keyword>
<feature type="transmembrane region" description="Helical" evidence="9">
    <location>
        <begin position="584"/>
        <end position="602"/>
    </location>
</feature>
<proteinExistence type="inferred from homology"/>
<keyword evidence="7 9" id="KW-1133">Transmembrane helix</keyword>
<comment type="subcellular location">
    <subcellularLocation>
        <location evidence="1">Membrane</location>
        <topology evidence="1">Multi-pass membrane protein</topology>
    </subcellularLocation>
</comment>
<reference evidence="10 11" key="1">
    <citation type="submission" date="2014-04" db="EMBL/GenBank/DDBJ databases">
        <authorList>
            <consortium name="DOE Joint Genome Institute"/>
            <person name="Kuo A."/>
            <person name="Girlanda M."/>
            <person name="Perotto S."/>
            <person name="Kohler A."/>
            <person name="Nagy L.G."/>
            <person name="Floudas D."/>
            <person name="Copeland A."/>
            <person name="Barry K.W."/>
            <person name="Cichocki N."/>
            <person name="Veneault-Fourrey C."/>
            <person name="LaButti K."/>
            <person name="Lindquist E.A."/>
            <person name="Lipzen A."/>
            <person name="Lundell T."/>
            <person name="Morin E."/>
            <person name="Murat C."/>
            <person name="Sun H."/>
            <person name="Tunlid A."/>
            <person name="Henrissat B."/>
            <person name="Grigoriev I.V."/>
            <person name="Hibbett D.S."/>
            <person name="Martin F."/>
            <person name="Nordberg H.P."/>
            <person name="Cantor M.N."/>
            <person name="Hua S.X."/>
        </authorList>
    </citation>
    <scope>NUCLEOTIDE SEQUENCE [LARGE SCALE GENOMIC DNA]</scope>
    <source>
        <strain evidence="10 11">MUT 4182</strain>
    </source>
</reference>
<dbReference type="OrthoDB" id="9986677at2759"/>
<dbReference type="NCBIfam" id="TIGR00728">
    <property type="entry name" value="OPT_sfam"/>
    <property type="match status" value="1"/>
</dbReference>
<evidence type="ECO:0000256" key="4">
    <source>
        <dbReference type="ARBA" id="ARBA00022692"/>
    </source>
</evidence>
<dbReference type="GO" id="GO:0016020">
    <property type="term" value="C:membrane"/>
    <property type="evidence" value="ECO:0007669"/>
    <property type="project" value="UniProtKB-SubCell"/>
</dbReference>
<dbReference type="GO" id="GO:0035673">
    <property type="term" value="F:oligopeptide transmembrane transporter activity"/>
    <property type="evidence" value="ECO:0007669"/>
    <property type="project" value="InterPro"/>
</dbReference>
<evidence type="ECO:0000256" key="9">
    <source>
        <dbReference type="SAM" id="Phobius"/>
    </source>
</evidence>
<dbReference type="Pfam" id="PF03169">
    <property type="entry name" value="OPT"/>
    <property type="match status" value="1"/>
</dbReference>
<gene>
    <name evidence="10" type="ORF">M407DRAFT_73703</name>
</gene>
<dbReference type="NCBIfam" id="TIGR00727">
    <property type="entry name" value="ISP4_OPT"/>
    <property type="match status" value="1"/>
</dbReference>
<evidence type="ECO:0000313" key="10">
    <source>
        <dbReference type="EMBL" id="KIO27110.1"/>
    </source>
</evidence>
<evidence type="ECO:0000256" key="6">
    <source>
        <dbReference type="ARBA" id="ARBA00022927"/>
    </source>
</evidence>
<keyword evidence="3" id="KW-0813">Transport</keyword>
<evidence type="ECO:0000256" key="7">
    <source>
        <dbReference type="ARBA" id="ARBA00022989"/>
    </source>
</evidence>
<feature type="transmembrane region" description="Helical" evidence="9">
    <location>
        <begin position="345"/>
        <end position="371"/>
    </location>
</feature>
<feature type="transmembrane region" description="Helical" evidence="9">
    <location>
        <begin position="279"/>
        <end position="298"/>
    </location>
</feature>
<dbReference type="EMBL" id="KN823014">
    <property type="protein sequence ID" value="KIO27110.1"/>
    <property type="molecule type" value="Genomic_DNA"/>
</dbReference>
<name>A0A0C3QA81_9AGAM</name>
<feature type="transmembrane region" description="Helical" evidence="9">
    <location>
        <begin position="431"/>
        <end position="453"/>
    </location>
</feature>
<feature type="transmembrane region" description="Helical" evidence="9">
    <location>
        <begin position="57"/>
        <end position="77"/>
    </location>
</feature>
<evidence type="ECO:0000256" key="1">
    <source>
        <dbReference type="ARBA" id="ARBA00004141"/>
    </source>
</evidence>
<dbReference type="InterPro" id="IPR004648">
    <property type="entry name" value="Oligpept_transpt"/>
</dbReference>
<feature type="transmembrane region" description="Helical" evidence="9">
    <location>
        <begin position="204"/>
        <end position="229"/>
    </location>
</feature>
<protein>
    <recommendedName>
        <fullName evidence="12">OPT superfamily oligopeptide transporter</fullName>
    </recommendedName>
</protein>
<feature type="transmembrane region" description="Helical" evidence="9">
    <location>
        <begin position="486"/>
        <end position="507"/>
    </location>
</feature>
<evidence type="ECO:0000256" key="5">
    <source>
        <dbReference type="ARBA" id="ARBA00022856"/>
    </source>
</evidence>
<dbReference type="PANTHER" id="PTHR22601">
    <property type="entry name" value="ISP4 LIKE PROTEIN"/>
    <property type="match status" value="1"/>
</dbReference>
<dbReference type="AlphaFoldDB" id="A0A0C3QA81"/>
<organism evidence="10 11">
    <name type="scientific">Tulasnella calospora MUT 4182</name>
    <dbReference type="NCBI Taxonomy" id="1051891"/>
    <lineage>
        <taxon>Eukaryota</taxon>
        <taxon>Fungi</taxon>
        <taxon>Dikarya</taxon>
        <taxon>Basidiomycota</taxon>
        <taxon>Agaricomycotina</taxon>
        <taxon>Agaricomycetes</taxon>
        <taxon>Cantharellales</taxon>
        <taxon>Tulasnellaceae</taxon>
        <taxon>Tulasnella</taxon>
    </lineage>
</organism>
<feature type="transmembrane region" description="Helical" evidence="9">
    <location>
        <begin position="514"/>
        <end position="536"/>
    </location>
</feature>